<evidence type="ECO:0000313" key="4">
    <source>
        <dbReference type="Proteomes" id="UP001497525"/>
    </source>
</evidence>
<gene>
    <name evidence="3" type="ORF">CDAUBV1_LOCUS10864</name>
</gene>
<dbReference type="InterPro" id="IPR032675">
    <property type="entry name" value="LRR_dom_sf"/>
</dbReference>
<name>A0AAV2TMU5_CALDB</name>
<reference evidence="3" key="1">
    <citation type="submission" date="2024-06" db="EMBL/GenBank/DDBJ databases">
        <authorList>
            <person name="Liu X."/>
            <person name="Lenzi L."/>
            <person name="Haldenby T S."/>
            <person name="Uol C."/>
        </authorList>
    </citation>
    <scope>NUCLEOTIDE SEQUENCE</scope>
</reference>
<organism evidence="3 4">
    <name type="scientific">Calicophoron daubneyi</name>
    <name type="common">Rumen fluke</name>
    <name type="synonym">Paramphistomum daubneyi</name>
    <dbReference type="NCBI Taxonomy" id="300641"/>
    <lineage>
        <taxon>Eukaryota</taxon>
        <taxon>Metazoa</taxon>
        <taxon>Spiralia</taxon>
        <taxon>Lophotrochozoa</taxon>
        <taxon>Platyhelminthes</taxon>
        <taxon>Trematoda</taxon>
        <taxon>Digenea</taxon>
        <taxon>Plagiorchiida</taxon>
        <taxon>Pronocephalata</taxon>
        <taxon>Paramphistomoidea</taxon>
        <taxon>Paramphistomidae</taxon>
        <taxon>Calicophoron</taxon>
    </lineage>
</organism>
<evidence type="ECO:0000256" key="2">
    <source>
        <dbReference type="ARBA" id="ARBA00022737"/>
    </source>
</evidence>
<dbReference type="EMBL" id="CAXLJL010000345">
    <property type="protein sequence ID" value="CAL5136747.1"/>
    <property type="molecule type" value="Genomic_DNA"/>
</dbReference>
<dbReference type="Proteomes" id="UP001497525">
    <property type="component" value="Unassembled WGS sequence"/>
</dbReference>
<sequence>MRPLSSLTTLLIQQNGVVELGALSQYFPKIETLDISCNQLTDFSNFLAELKHCELLREVNFEGNPWSHGPSGEASDFEELVKSQLPQVLIFKTKKRGESTPVVVEGSARDGGHQLYELIERQLTSMKESTAPIERCLNESYSAIQNMLEKLKDVGPDGEDKLKSDGQGSSRCGVRTKLTEALEYASSKGQAIEEHNKI</sequence>
<dbReference type="SUPFAM" id="SSF52058">
    <property type="entry name" value="L domain-like"/>
    <property type="match status" value="1"/>
</dbReference>
<dbReference type="PROSITE" id="PS51450">
    <property type="entry name" value="LRR"/>
    <property type="match status" value="1"/>
</dbReference>
<comment type="caution">
    <text evidence="3">The sequence shown here is derived from an EMBL/GenBank/DDBJ whole genome shotgun (WGS) entry which is preliminary data.</text>
</comment>
<dbReference type="Gene3D" id="3.80.10.10">
    <property type="entry name" value="Ribonuclease Inhibitor"/>
    <property type="match status" value="1"/>
</dbReference>
<keyword evidence="2" id="KW-0677">Repeat</keyword>
<proteinExistence type="predicted"/>
<keyword evidence="1" id="KW-0433">Leucine-rich repeat</keyword>
<dbReference type="InterPro" id="IPR025875">
    <property type="entry name" value="Leu-rich_rpt_4"/>
</dbReference>
<dbReference type="Pfam" id="PF12799">
    <property type="entry name" value="LRR_4"/>
    <property type="match status" value="1"/>
</dbReference>
<evidence type="ECO:0000256" key="1">
    <source>
        <dbReference type="ARBA" id="ARBA00022614"/>
    </source>
</evidence>
<protein>
    <submittedName>
        <fullName evidence="3">Uncharacterized protein</fullName>
    </submittedName>
</protein>
<dbReference type="InterPro" id="IPR001611">
    <property type="entry name" value="Leu-rich_rpt"/>
</dbReference>
<evidence type="ECO:0000313" key="3">
    <source>
        <dbReference type="EMBL" id="CAL5136747.1"/>
    </source>
</evidence>
<accession>A0AAV2TMU5</accession>
<dbReference type="AlphaFoldDB" id="A0AAV2TMU5"/>